<organism evidence="2 3">
    <name type="scientific">Aspergillus sclerotialis</name>
    <dbReference type="NCBI Taxonomy" id="2070753"/>
    <lineage>
        <taxon>Eukaryota</taxon>
        <taxon>Fungi</taxon>
        <taxon>Dikarya</taxon>
        <taxon>Ascomycota</taxon>
        <taxon>Pezizomycotina</taxon>
        <taxon>Eurotiomycetes</taxon>
        <taxon>Eurotiomycetidae</taxon>
        <taxon>Eurotiales</taxon>
        <taxon>Aspergillaceae</taxon>
        <taxon>Aspergillus</taxon>
        <taxon>Aspergillus subgen. Polypaecilum</taxon>
    </lineage>
</organism>
<reference evidence="3" key="1">
    <citation type="submission" date="2017-02" db="EMBL/GenBank/DDBJ databases">
        <authorList>
            <person name="Tafer H."/>
            <person name="Lopandic K."/>
        </authorList>
    </citation>
    <scope>NUCLEOTIDE SEQUENCE [LARGE SCALE GENOMIC DNA]</scope>
    <source>
        <strain evidence="3">CBS 366.77</strain>
    </source>
</reference>
<accession>A0A3A3A6B5</accession>
<evidence type="ECO:0000313" key="2">
    <source>
        <dbReference type="EMBL" id="RJE27234.1"/>
    </source>
</evidence>
<proteinExistence type="predicted"/>
<protein>
    <submittedName>
        <fullName evidence="2">Uncharacterized protein</fullName>
    </submittedName>
</protein>
<feature type="region of interest" description="Disordered" evidence="1">
    <location>
        <begin position="1"/>
        <end position="20"/>
    </location>
</feature>
<dbReference type="EMBL" id="MVGC01000007">
    <property type="protein sequence ID" value="RJE27234.1"/>
    <property type="molecule type" value="Genomic_DNA"/>
</dbReference>
<sequence>MESDGNVQGDGGVGAGVPSIDANVLKDRDINSITSELEKTPTKSVTDVFVCSSTGDHAEIESEFSFAESDGGVRLYDDSMEDTVELLANAVQTELKLADDEVEKASICDAKEANDVQAEESSIVDAGAVGEADDKSDESITRSESDGDTDRTPQAIHAPQPSPAFGAQADDTKCEPFPDYYESCEDNPQLIDKEHEAAYNYAISKVVEEVIRFREVDSSITELPPLDVLTPRVTEYLNSLAAFEASTSEPNAPTAAWEPSSETQLRKITTLQDITVLLERNDLKETTRQRFTALTNLIIRMEFLLFRQNCPGPNQDELTLNDLDLWELNTMAKEMVKFLSTVERQLQTLVEDCVRVAYILCEVKGEPYVAAWTKYKQMSRVATNWLKKPRTLERRLLSSFLDFFDAHIYTLFLHRYNHLIVREVSVPKELTQLFDLLITMWNTINRSIDAYKRYVKMMVSVREDIFAPIIQEVGRTPEIWQEDWCHYHDQLLDYYLSMGVKPSPCGSGMFGPMKN</sequence>
<comment type="caution">
    <text evidence="2">The sequence shown here is derived from an EMBL/GenBank/DDBJ whole genome shotgun (WGS) entry which is preliminary data.</text>
</comment>
<evidence type="ECO:0000256" key="1">
    <source>
        <dbReference type="SAM" id="MobiDB-lite"/>
    </source>
</evidence>
<dbReference type="Proteomes" id="UP000266188">
    <property type="component" value="Unassembled WGS sequence"/>
</dbReference>
<dbReference type="OrthoDB" id="4497052at2759"/>
<name>A0A3A3A6B5_9EURO</name>
<feature type="region of interest" description="Disordered" evidence="1">
    <location>
        <begin position="113"/>
        <end position="179"/>
    </location>
</feature>
<feature type="compositionally biased region" description="Basic and acidic residues" evidence="1">
    <location>
        <begin position="137"/>
        <end position="151"/>
    </location>
</feature>
<evidence type="ECO:0000313" key="3">
    <source>
        <dbReference type="Proteomes" id="UP000266188"/>
    </source>
</evidence>
<dbReference type="AlphaFoldDB" id="A0A3A3A6B5"/>
<keyword evidence="3" id="KW-1185">Reference proteome</keyword>
<gene>
    <name evidence="2" type="ORF">PHISCL_00475</name>
</gene>